<evidence type="ECO:0000259" key="6">
    <source>
        <dbReference type="PROSITE" id="PS51883"/>
    </source>
</evidence>
<keyword evidence="3" id="KW-0547">Nucleotide-binding</keyword>
<evidence type="ECO:0000256" key="4">
    <source>
        <dbReference type="ARBA" id="ARBA00023134"/>
    </source>
</evidence>
<dbReference type="GeneID" id="106467073"/>
<organism evidence="7 8">
    <name type="scientific">Limulus polyphemus</name>
    <name type="common">Atlantic horseshoe crab</name>
    <dbReference type="NCBI Taxonomy" id="6850"/>
    <lineage>
        <taxon>Eukaryota</taxon>
        <taxon>Metazoa</taxon>
        <taxon>Ecdysozoa</taxon>
        <taxon>Arthropoda</taxon>
        <taxon>Chelicerata</taxon>
        <taxon>Merostomata</taxon>
        <taxon>Xiphosura</taxon>
        <taxon>Limulidae</taxon>
        <taxon>Limulus</taxon>
    </lineage>
</organism>
<name>A0ABM1T4T7_LIMPO</name>
<sequence length="393" mass="43350">MKFTTRNFITLGVKAFKLMFDVIKHPQLVDRYKHFKKLSCTCRLYCVKALRSKKPKSEIQRQHYHFIDRHQVKVIGGDGGNGCISFLRLFKNPIAGPDGGDGGNGGHIIFEANRNIKSLNHVEAIVKGEVGGNGKGKDMHGANGEHIIVQVPMGTSIRENSQVVGDLDTEGARFVAAKGGAGGKGNHFFLSNENRHPNVAELGALGEERVYILELKIVAHAGLVGFPNAGKSSLLRAISRARPKVASYPFTTLSPHVGIVHYDDYEQVAVADLPGLISGAHQNRGLGLFFLRHIERCVFLLYVVDLSRPSPLDQVFSLKFELEQYQTGLSNRPHAIIANKVDLPESASNLKELEQGANMPVFPISAKLGTNIGSVLRHIRELYDQHNKDKLQW</sequence>
<dbReference type="SUPFAM" id="SSF52540">
    <property type="entry name" value="P-loop containing nucleoside triphosphate hydrolases"/>
    <property type="match status" value="1"/>
</dbReference>
<reference evidence="8" key="1">
    <citation type="submission" date="2025-08" db="UniProtKB">
        <authorList>
            <consortium name="RefSeq"/>
        </authorList>
    </citation>
    <scope>IDENTIFICATION</scope>
    <source>
        <tissue evidence="8">Muscle</tissue>
    </source>
</reference>
<dbReference type="RefSeq" id="XP_022250893.1">
    <property type="nucleotide sequence ID" value="XM_022395185.1"/>
</dbReference>
<dbReference type="InterPro" id="IPR006073">
    <property type="entry name" value="GTP-bd"/>
</dbReference>
<dbReference type="Proteomes" id="UP000694941">
    <property type="component" value="Unplaced"/>
</dbReference>
<dbReference type="PANTHER" id="PTHR11702:SF31">
    <property type="entry name" value="MITOCHONDRIAL RIBOSOME-ASSOCIATED GTPASE 2"/>
    <property type="match status" value="1"/>
</dbReference>
<dbReference type="Pfam" id="PF01018">
    <property type="entry name" value="GTP1_OBG"/>
    <property type="match status" value="1"/>
</dbReference>
<dbReference type="InterPro" id="IPR027417">
    <property type="entry name" value="P-loop_NTPase"/>
</dbReference>
<dbReference type="NCBIfam" id="TIGR02729">
    <property type="entry name" value="Obg_CgtA"/>
    <property type="match status" value="1"/>
</dbReference>
<comment type="similarity">
    <text evidence="1">Belongs to the TRAFAC class OBG-HflX-like GTPase superfamily. OBG GTPase family.</text>
</comment>
<dbReference type="InterPro" id="IPR031167">
    <property type="entry name" value="G_OBG"/>
</dbReference>
<accession>A0ABM1T4T7</accession>
<evidence type="ECO:0000256" key="2">
    <source>
        <dbReference type="ARBA" id="ARBA00022517"/>
    </source>
</evidence>
<dbReference type="PRINTS" id="PR00326">
    <property type="entry name" value="GTP1OBG"/>
</dbReference>
<dbReference type="Gene3D" id="3.40.50.300">
    <property type="entry name" value="P-loop containing nucleotide triphosphate hydrolases"/>
    <property type="match status" value="1"/>
</dbReference>
<dbReference type="SUPFAM" id="SSF82051">
    <property type="entry name" value="Obg GTP-binding protein N-terminal domain"/>
    <property type="match status" value="1"/>
</dbReference>
<keyword evidence="4" id="KW-0342">GTP-binding</keyword>
<evidence type="ECO:0000313" key="7">
    <source>
        <dbReference type="Proteomes" id="UP000694941"/>
    </source>
</evidence>
<feature type="domain" description="OBG-type G" evidence="5">
    <location>
        <begin position="219"/>
        <end position="384"/>
    </location>
</feature>
<gene>
    <name evidence="8" type="primary">LOC106467073</name>
</gene>
<dbReference type="NCBIfam" id="NF008956">
    <property type="entry name" value="PRK12299.1"/>
    <property type="match status" value="1"/>
</dbReference>
<protein>
    <submittedName>
        <fullName evidence="8">Mitochondrial ribosome-associated GTPase 2-like isoform X1</fullName>
    </submittedName>
</protein>
<evidence type="ECO:0000259" key="5">
    <source>
        <dbReference type="PROSITE" id="PS51710"/>
    </source>
</evidence>
<dbReference type="PROSITE" id="PS51710">
    <property type="entry name" value="G_OBG"/>
    <property type="match status" value="1"/>
</dbReference>
<dbReference type="Pfam" id="PF01926">
    <property type="entry name" value="MMR_HSR1"/>
    <property type="match status" value="1"/>
</dbReference>
<dbReference type="InterPro" id="IPR045086">
    <property type="entry name" value="OBG_GTPase"/>
</dbReference>
<evidence type="ECO:0000256" key="1">
    <source>
        <dbReference type="ARBA" id="ARBA00007699"/>
    </source>
</evidence>
<evidence type="ECO:0000256" key="3">
    <source>
        <dbReference type="ARBA" id="ARBA00022741"/>
    </source>
</evidence>
<keyword evidence="7" id="KW-1185">Reference proteome</keyword>
<dbReference type="CDD" id="cd01898">
    <property type="entry name" value="Obg"/>
    <property type="match status" value="1"/>
</dbReference>
<evidence type="ECO:0000313" key="8">
    <source>
        <dbReference type="RefSeq" id="XP_022250893.1"/>
    </source>
</evidence>
<proteinExistence type="inferred from homology"/>
<feature type="domain" description="Obg" evidence="6">
    <location>
        <begin position="64"/>
        <end position="218"/>
    </location>
</feature>
<dbReference type="HAMAP" id="MF_01454">
    <property type="entry name" value="GTPase_Obg"/>
    <property type="match status" value="1"/>
</dbReference>
<dbReference type="InterPro" id="IPR014100">
    <property type="entry name" value="GTP-bd_Obg/CgtA"/>
</dbReference>
<dbReference type="PROSITE" id="PS51883">
    <property type="entry name" value="OBG"/>
    <property type="match status" value="1"/>
</dbReference>
<dbReference type="InterPro" id="IPR036726">
    <property type="entry name" value="GTP1_OBG_dom_sf"/>
</dbReference>
<dbReference type="PANTHER" id="PTHR11702">
    <property type="entry name" value="DEVELOPMENTALLY REGULATED GTP-BINDING PROTEIN-RELATED"/>
    <property type="match status" value="1"/>
</dbReference>
<dbReference type="Gene3D" id="2.70.210.12">
    <property type="entry name" value="GTP1/OBG domain"/>
    <property type="match status" value="1"/>
</dbReference>
<dbReference type="InterPro" id="IPR006169">
    <property type="entry name" value="GTP1_OBG_dom"/>
</dbReference>
<dbReference type="PIRSF" id="PIRSF002401">
    <property type="entry name" value="GTP_bd_Obg/CgtA"/>
    <property type="match status" value="1"/>
</dbReference>
<keyword evidence="2" id="KW-0690">Ribosome biogenesis</keyword>